<organism evidence="5 6">
    <name type="scientific">Sarocladium strictum</name>
    <name type="common">Black bundle disease fungus</name>
    <name type="synonym">Acremonium strictum</name>
    <dbReference type="NCBI Taxonomy" id="5046"/>
    <lineage>
        <taxon>Eukaryota</taxon>
        <taxon>Fungi</taxon>
        <taxon>Dikarya</taxon>
        <taxon>Ascomycota</taxon>
        <taxon>Pezizomycotina</taxon>
        <taxon>Sordariomycetes</taxon>
        <taxon>Hypocreomycetidae</taxon>
        <taxon>Hypocreales</taxon>
        <taxon>Sarocladiaceae</taxon>
        <taxon>Sarocladium</taxon>
    </lineage>
</organism>
<dbReference type="InterPro" id="IPR014718">
    <property type="entry name" value="GH-type_carb-bd"/>
</dbReference>
<dbReference type="GO" id="GO:0006006">
    <property type="term" value="P:glucose metabolic process"/>
    <property type="evidence" value="ECO:0007669"/>
    <property type="project" value="TreeGrafter"/>
</dbReference>
<proteinExistence type="inferred from homology"/>
<dbReference type="InterPro" id="IPR008183">
    <property type="entry name" value="Aldose_1/G6P_1-epimerase"/>
</dbReference>
<dbReference type="PANTHER" id="PTHR10091:SF6">
    <property type="entry name" value="1-EPIMERASE, PUTATIVE (AFU_ORTHOLOGUE AFUA_3G13240)-RELATED"/>
    <property type="match status" value="1"/>
</dbReference>
<keyword evidence="6" id="KW-1185">Reference proteome</keyword>
<evidence type="ECO:0000313" key="6">
    <source>
        <dbReference type="Proteomes" id="UP001175261"/>
    </source>
</evidence>
<gene>
    <name evidence="5" type="ORF">NLU13_2729</name>
</gene>
<dbReference type="Proteomes" id="UP001175261">
    <property type="component" value="Unassembled WGS sequence"/>
</dbReference>
<keyword evidence="2" id="KW-0413">Isomerase</keyword>
<dbReference type="EMBL" id="JAPDFR010000002">
    <property type="protein sequence ID" value="KAK0389154.1"/>
    <property type="molecule type" value="Genomic_DNA"/>
</dbReference>
<evidence type="ECO:0000256" key="1">
    <source>
        <dbReference type="ARBA" id="ARBA00006206"/>
    </source>
</evidence>
<dbReference type="AlphaFoldDB" id="A0AA39GMH8"/>
<comment type="similarity">
    <text evidence="1">Belongs to the aldose epimerase family.</text>
</comment>
<sequence length="387" mass="43059">MMKWFAFLAGAAVASAAESQKSGSPFPSFSGNPFRNYNISAKGITASFVPFGARMTHMWVPDRDGKPQDIVVGYDNAEDYTTQRNFFGSIVGRYANRIKNGTFEVDGHTYHTPLNEKGHDTLHGGDVGYDMRNWTIISHSQDSITFFFHDEAYEGFPGDVVNMATYTVTDEPAFYSRITSIPTGDRTPIMIANHVYWNLGAFVNKEALTILNDTLQLPAAKRYINIDGWEVPTGNISLTKGTALDFVQPKKIGKDIKETTNGCGTDCLGYDNAFILDLPRSAGAGDPASEALVWSSPATGIKMSLYTNQQSIQLYTCDTQDGSIKAKQDQQHINGNTTYEQFGCMVIETQDWIDGINQPQWGRDEYQLYDTKTEPFLNMQKYAFSTV</sequence>
<dbReference type="GO" id="GO:0030246">
    <property type="term" value="F:carbohydrate binding"/>
    <property type="evidence" value="ECO:0007669"/>
    <property type="project" value="InterPro"/>
</dbReference>
<keyword evidence="3" id="KW-0119">Carbohydrate metabolism</keyword>
<dbReference type="SUPFAM" id="SSF74650">
    <property type="entry name" value="Galactose mutarotase-like"/>
    <property type="match status" value="1"/>
</dbReference>
<evidence type="ECO:0008006" key="7">
    <source>
        <dbReference type="Google" id="ProtNLM"/>
    </source>
</evidence>
<keyword evidence="4" id="KW-0732">Signal</keyword>
<comment type="caution">
    <text evidence="5">The sequence shown here is derived from an EMBL/GenBank/DDBJ whole genome shotgun (WGS) entry which is preliminary data.</text>
</comment>
<evidence type="ECO:0000256" key="4">
    <source>
        <dbReference type="SAM" id="SignalP"/>
    </source>
</evidence>
<protein>
    <recommendedName>
        <fullName evidence="7">Aldose 1-epimerase</fullName>
    </recommendedName>
</protein>
<reference evidence="5" key="1">
    <citation type="submission" date="2022-10" db="EMBL/GenBank/DDBJ databases">
        <title>Determination and structural analysis of whole genome sequence of Sarocladium strictum F4-1.</title>
        <authorList>
            <person name="Hu L."/>
            <person name="Jiang Y."/>
        </authorList>
    </citation>
    <scope>NUCLEOTIDE SEQUENCE</scope>
    <source>
        <strain evidence="5">F4-1</strain>
    </source>
</reference>
<dbReference type="PANTHER" id="PTHR10091">
    <property type="entry name" value="ALDOSE-1-EPIMERASE"/>
    <property type="match status" value="1"/>
</dbReference>
<dbReference type="InterPro" id="IPR047215">
    <property type="entry name" value="Galactose_mutarotase-like"/>
</dbReference>
<feature type="chain" id="PRO_5041410777" description="Aldose 1-epimerase" evidence="4">
    <location>
        <begin position="17"/>
        <end position="387"/>
    </location>
</feature>
<dbReference type="Pfam" id="PF01263">
    <property type="entry name" value="Aldose_epim"/>
    <property type="match status" value="1"/>
</dbReference>
<dbReference type="InterPro" id="IPR011013">
    <property type="entry name" value="Gal_mutarotase_sf_dom"/>
</dbReference>
<evidence type="ECO:0000256" key="2">
    <source>
        <dbReference type="ARBA" id="ARBA00023235"/>
    </source>
</evidence>
<dbReference type="GO" id="GO:0004034">
    <property type="term" value="F:aldose 1-epimerase activity"/>
    <property type="evidence" value="ECO:0007669"/>
    <property type="project" value="TreeGrafter"/>
</dbReference>
<evidence type="ECO:0000313" key="5">
    <source>
        <dbReference type="EMBL" id="KAK0389154.1"/>
    </source>
</evidence>
<dbReference type="CDD" id="cd09019">
    <property type="entry name" value="galactose_mutarotase_like"/>
    <property type="match status" value="1"/>
</dbReference>
<evidence type="ECO:0000256" key="3">
    <source>
        <dbReference type="ARBA" id="ARBA00023277"/>
    </source>
</evidence>
<feature type="signal peptide" evidence="4">
    <location>
        <begin position="1"/>
        <end position="16"/>
    </location>
</feature>
<name>A0AA39GMH8_SARSR</name>
<dbReference type="GO" id="GO:0033499">
    <property type="term" value="P:galactose catabolic process via UDP-galactose, Leloir pathway"/>
    <property type="evidence" value="ECO:0007669"/>
    <property type="project" value="TreeGrafter"/>
</dbReference>
<dbReference type="Gene3D" id="2.70.98.10">
    <property type="match status" value="1"/>
</dbReference>
<accession>A0AA39GMH8</accession>